<sequence length="383" mass="40976">MARTWAMSCYQRRAVPSWLGLLGCGLIVAALALPARAQLPFAVPPPAGVLVAPLLLLLPLAHEWTRSDRERARELERRHDWRGLESLADRRLAVAPGDARWLALRGRARLFLGRWDGAAADLQASFETTDDRPAAQRFDVGLGWALAEALRPGGGNVAPILDVLEALVPGRPEPGPLRQSLSGAAAVMPSQRGLALPVGMHAMRLDAADWQSTPVGDPPALQGGPTFQLVRTQLVRLRAASAEARQDGVLRGRLWMAAPTARAWGVSVWDVDDPCRHAAPGAVLVESVAISIQQPDCLSVRAVAAGAPVPGWTDGWVPDEAGWLFAYERYGMDGAVQARLWLPQARVPGAMLAALWGRAWAAGLRPWGDATGPATAALPPLRP</sequence>
<evidence type="ECO:0008006" key="3">
    <source>
        <dbReference type="Google" id="ProtNLM"/>
    </source>
</evidence>
<reference evidence="1 2" key="1">
    <citation type="submission" date="2019-01" db="EMBL/GenBank/DDBJ databases">
        <authorList>
            <person name="Chen W.-M."/>
        </authorList>
    </citation>
    <scope>NUCLEOTIDE SEQUENCE [LARGE SCALE GENOMIC DNA]</scope>
    <source>
        <strain evidence="1 2">ICH-3</strain>
    </source>
</reference>
<name>A0A3S2VWQ6_9BURK</name>
<dbReference type="Gene3D" id="1.25.40.10">
    <property type="entry name" value="Tetratricopeptide repeat domain"/>
    <property type="match status" value="1"/>
</dbReference>
<dbReference type="RefSeq" id="WP_128199083.1">
    <property type="nucleotide sequence ID" value="NZ_SACT01000004.1"/>
</dbReference>
<protein>
    <recommendedName>
        <fullName evidence="3">Tetratricopeptide repeat protein</fullName>
    </recommendedName>
</protein>
<keyword evidence="2" id="KW-1185">Reference proteome</keyword>
<dbReference type="InterPro" id="IPR011990">
    <property type="entry name" value="TPR-like_helical_dom_sf"/>
</dbReference>
<dbReference type="PROSITE" id="PS51257">
    <property type="entry name" value="PROKAR_LIPOPROTEIN"/>
    <property type="match status" value="1"/>
</dbReference>
<evidence type="ECO:0000313" key="2">
    <source>
        <dbReference type="Proteomes" id="UP000288178"/>
    </source>
</evidence>
<comment type="caution">
    <text evidence="1">The sequence shown here is derived from an EMBL/GenBank/DDBJ whole genome shotgun (WGS) entry which is preliminary data.</text>
</comment>
<accession>A0A3S2VWQ6</accession>
<dbReference type="AlphaFoldDB" id="A0A3S2VWQ6"/>
<dbReference type="Proteomes" id="UP000288178">
    <property type="component" value="Unassembled WGS sequence"/>
</dbReference>
<proteinExistence type="predicted"/>
<organism evidence="1 2">
    <name type="scientific">Rubrivivax albus</name>
    <dbReference type="NCBI Taxonomy" id="2499835"/>
    <lineage>
        <taxon>Bacteria</taxon>
        <taxon>Pseudomonadati</taxon>
        <taxon>Pseudomonadota</taxon>
        <taxon>Betaproteobacteria</taxon>
        <taxon>Burkholderiales</taxon>
        <taxon>Sphaerotilaceae</taxon>
        <taxon>Rubrivivax</taxon>
    </lineage>
</organism>
<dbReference type="EMBL" id="SACT01000004">
    <property type="protein sequence ID" value="RVT51056.1"/>
    <property type="molecule type" value="Genomic_DNA"/>
</dbReference>
<evidence type="ECO:0000313" key="1">
    <source>
        <dbReference type="EMBL" id="RVT51056.1"/>
    </source>
</evidence>
<gene>
    <name evidence="1" type="ORF">ENE75_14840</name>
</gene>